<dbReference type="PANTHER" id="PTHR44757">
    <property type="entry name" value="DIGUANYLATE CYCLASE DGCP"/>
    <property type="match status" value="1"/>
</dbReference>
<reference evidence="4 5" key="1">
    <citation type="submission" date="2022-02" db="EMBL/GenBank/DDBJ databases">
        <title>The genome sequence of Shewanella sp. 3B26.</title>
        <authorList>
            <person name="Du J."/>
        </authorList>
    </citation>
    <scope>NUCLEOTIDE SEQUENCE [LARGE SCALE GENOMIC DNA]</scope>
    <source>
        <strain evidence="4 5">3B26</strain>
    </source>
</reference>
<dbReference type="InterPro" id="IPR000160">
    <property type="entry name" value="GGDEF_dom"/>
</dbReference>
<evidence type="ECO:0000256" key="1">
    <source>
        <dbReference type="SAM" id="MobiDB-lite"/>
    </source>
</evidence>
<comment type="caution">
    <text evidence="4">The sequence shown here is derived from an EMBL/GenBank/DDBJ whole genome shotgun (WGS) entry which is preliminary data.</text>
</comment>
<accession>A0AAJ1EZY9</accession>
<dbReference type="Pfam" id="PF08448">
    <property type="entry name" value="PAS_4"/>
    <property type="match status" value="1"/>
</dbReference>
<dbReference type="PROSITE" id="PS50887">
    <property type="entry name" value="GGDEF"/>
    <property type="match status" value="1"/>
</dbReference>
<dbReference type="SMART" id="SM00267">
    <property type="entry name" value="GGDEF"/>
    <property type="match status" value="1"/>
</dbReference>
<dbReference type="InterPro" id="IPR029787">
    <property type="entry name" value="Nucleotide_cyclase"/>
</dbReference>
<dbReference type="RefSeq" id="WP_240590859.1">
    <property type="nucleotide sequence ID" value="NZ_JAKUDL010000002.1"/>
</dbReference>
<dbReference type="SUPFAM" id="SSF55781">
    <property type="entry name" value="GAF domain-like"/>
    <property type="match status" value="1"/>
</dbReference>
<sequence>MGREMEDRGFEVLGYGSILAMVLEHRPLSEVLHALTALIESQTQGTVASVLLLSEDGKRLLNGAAPHLPAEFNRIVHGVEIGMGVGSCGTAAYLGERVVVSDISTHEYWLPYNALPLAAGLKSCWSEPIKSVSGKVIGTFALYHDSIKSPTENELQFISQAGKLAALAIERSRDQRYLKLVEMVFNSMPMAFVITDDRAQILYKNPGFSAWFANLSHFDPEALLCAAQPGGLVALREALASGCSFSGEFEAEVQGGDRRQLELQATPIDDPQGEGAIYGWLLTDVSERKAAANVIEYQANFDALTGLANRFQLFSCLNKACERSEGFTLMLMDVDRFKQVNDSLGHDTGDELLKAVARRLEALLPESAILSRLGGDEFALYLPQAPLDVGHSVAQRLVDSMAMPFDIKGCRLYSGISLGLTRYPEDGLQLEQLLSGADQAMYSAKAAGRNTWRDFTPRMQQDANREARLAGALKEAVAKEALTLVYQPIVEMEQHRIVAAEALLRWEHEGEMISPMEFIPLAESSGLIVELDSWVRSQALALIRRLGEMGLPIKISVNVSSFELWSTPLQQRFVEGLSEAVSEPQNAQTSQGQATHAPPAHAKPLDGLILEITESLLLDKNAQLVETLTGLRQQGAWIAIDDFGTGYSSLSYLANFPVDCIKLDKSFLSTLCSLGSDAEPHSGAANGGKGRALVQAIIQMSQALDLCLVAEGVETEPQLSFLKSQQVEKVQGFYFHKPMPPSALLELLKKQGPADAGVDSQAKGIKACG</sequence>
<dbReference type="InterPro" id="IPR003018">
    <property type="entry name" value="GAF"/>
</dbReference>
<evidence type="ECO:0000259" key="2">
    <source>
        <dbReference type="PROSITE" id="PS50883"/>
    </source>
</evidence>
<evidence type="ECO:0000259" key="3">
    <source>
        <dbReference type="PROSITE" id="PS50887"/>
    </source>
</evidence>
<dbReference type="SUPFAM" id="SSF55073">
    <property type="entry name" value="Nucleotide cyclase"/>
    <property type="match status" value="1"/>
</dbReference>
<dbReference type="InterPro" id="IPR001633">
    <property type="entry name" value="EAL_dom"/>
</dbReference>
<dbReference type="CDD" id="cd01948">
    <property type="entry name" value="EAL"/>
    <property type="match status" value="1"/>
</dbReference>
<dbReference type="Gene3D" id="3.30.450.20">
    <property type="entry name" value="PAS domain"/>
    <property type="match status" value="1"/>
</dbReference>
<dbReference type="CDD" id="cd01949">
    <property type="entry name" value="GGDEF"/>
    <property type="match status" value="1"/>
</dbReference>
<dbReference type="InterPro" id="IPR029016">
    <property type="entry name" value="GAF-like_dom_sf"/>
</dbReference>
<dbReference type="SUPFAM" id="SSF141868">
    <property type="entry name" value="EAL domain-like"/>
    <property type="match status" value="1"/>
</dbReference>
<dbReference type="SUPFAM" id="SSF55785">
    <property type="entry name" value="PYP-like sensor domain (PAS domain)"/>
    <property type="match status" value="1"/>
</dbReference>
<dbReference type="InterPro" id="IPR035919">
    <property type="entry name" value="EAL_sf"/>
</dbReference>
<dbReference type="NCBIfam" id="TIGR00254">
    <property type="entry name" value="GGDEF"/>
    <property type="match status" value="1"/>
</dbReference>
<dbReference type="Gene3D" id="3.30.450.40">
    <property type="match status" value="1"/>
</dbReference>
<dbReference type="PANTHER" id="PTHR44757:SF2">
    <property type="entry name" value="BIOFILM ARCHITECTURE MAINTENANCE PROTEIN MBAA"/>
    <property type="match status" value="1"/>
</dbReference>
<keyword evidence="5" id="KW-1185">Reference proteome</keyword>
<feature type="domain" description="GGDEF" evidence="3">
    <location>
        <begin position="325"/>
        <end position="457"/>
    </location>
</feature>
<dbReference type="Proteomes" id="UP001297581">
    <property type="component" value="Unassembled WGS sequence"/>
</dbReference>
<dbReference type="PROSITE" id="PS50883">
    <property type="entry name" value="EAL"/>
    <property type="match status" value="1"/>
</dbReference>
<dbReference type="SMART" id="SM00052">
    <property type="entry name" value="EAL"/>
    <property type="match status" value="1"/>
</dbReference>
<proteinExistence type="predicted"/>
<evidence type="ECO:0000313" key="4">
    <source>
        <dbReference type="EMBL" id="MCH4294546.1"/>
    </source>
</evidence>
<dbReference type="SMART" id="SM00065">
    <property type="entry name" value="GAF"/>
    <property type="match status" value="1"/>
</dbReference>
<dbReference type="InterPro" id="IPR013656">
    <property type="entry name" value="PAS_4"/>
</dbReference>
<dbReference type="Pfam" id="PF00990">
    <property type="entry name" value="GGDEF"/>
    <property type="match status" value="1"/>
</dbReference>
<dbReference type="Gene3D" id="3.20.20.450">
    <property type="entry name" value="EAL domain"/>
    <property type="match status" value="1"/>
</dbReference>
<dbReference type="InterPro" id="IPR035965">
    <property type="entry name" value="PAS-like_dom_sf"/>
</dbReference>
<feature type="domain" description="EAL" evidence="2">
    <location>
        <begin position="466"/>
        <end position="752"/>
    </location>
</feature>
<feature type="compositionally biased region" description="Polar residues" evidence="1">
    <location>
        <begin position="583"/>
        <end position="594"/>
    </location>
</feature>
<organism evidence="4 5">
    <name type="scientific">Shewanella zhuhaiensis</name>
    <dbReference type="NCBI Taxonomy" id="2919576"/>
    <lineage>
        <taxon>Bacteria</taxon>
        <taxon>Pseudomonadati</taxon>
        <taxon>Pseudomonadota</taxon>
        <taxon>Gammaproteobacteria</taxon>
        <taxon>Alteromonadales</taxon>
        <taxon>Shewanellaceae</taxon>
        <taxon>Shewanella</taxon>
    </lineage>
</organism>
<dbReference type="InterPro" id="IPR052155">
    <property type="entry name" value="Biofilm_reg_signaling"/>
</dbReference>
<dbReference type="EMBL" id="JAKUDL010000002">
    <property type="protein sequence ID" value="MCH4294546.1"/>
    <property type="molecule type" value="Genomic_DNA"/>
</dbReference>
<dbReference type="AlphaFoldDB" id="A0AAJ1EZY9"/>
<feature type="region of interest" description="Disordered" evidence="1">
    <location>
        <begin position="580"/>
        <end position="600"/>
    </location>
</feature>
<gene>
    <name evidence="4" type="ORF">MJ923_09565</name>
</gene>
<dbReference type="Pfam" id="PF13185">
    <property type="entry name" value="GAF_2"/>
    <property type="match status" value="1"/>
</dbReference>
<evidence type="ECO:0000313" key="5">
    <source>
        <dbReference type="Proteomes" id="UP001297581"/>
    </source>
</evidence>
<dbReference type="Gene3D" id="3.30.70.270">
    <property type="match status" value="1"/>
</dbReference>
<name>A0AAJ1EZY9_9GAMM</name>
<protein>
    <submittedName>
        <fullName evidence="4">EAL domain-containing protein</fullName>
    </submittedName>
</protein>
<dbReference type="InterPro" id="IPR043128">
    <property type="entry name" value="Rev_trsase/Diguanyl_cyclase"/>
</dbReference>
<dbReference type="Pfam" id="PF00563">
    <property type="entry name" value="EAL"/>
    <property type="match status" value="1"/>
</dbReference>